<keyword evidence="13" id="KW-1185">Reference proteome</keyword>
<keyword evidence="5" id="KW-0997">Cell inner membrane</keyword>
<dbReference type="AlphaFoldDB" id="A0A5C9A636"/>
<comment type="similarity">
    <text evidence="2">Belongs to the GSP C family.</text>
</comment>
<evidence type="ECO:0000256" key="6">
    <source>
        <dbReference type="ARBA" id="ARBA00022692"/>
    </source>
</evidence>
<evidence type="ECO:0000313" key="12">
    <source>
        <dbReference type="EMBL" id="TXS96288.1"/>
    </source>
</evidence>
<evidence type="ECO:0000313" key="13">
    <source>
        <dbReference type="Proteomes" id="UP000321039"/>
    </source>
</evidence>
<dbReference type="InterPro" id="IPR001639">
    <property type="entry name" value="T2SS_protein-GspC"/>
</dbReference>
<evidence type="ECO:0000256" key="5">
    <source>
        <dbReference type="ARBA" id="ARBA00022519"/>
    </source>
</evidence>
<evidence type="ECO:0000256" key="1">
    <source>
        <dbReference type="ARBA" id="ARBA00004533"/>
    </source>
</evidence>
<dbReference type="GO" id="GO:0015628">
    <property type="term" value="P:protein secretion by the type II secretion system"/>
    <property type="evidence" value="ECO:0007669"/>
    <property type="project" value="InterPro"/>
</dbReference>
<feature type="domain" description="Type II secretion system protein GspC N-terminal" evidence="11">
    <location>
        <begin position="87"/>
        <end position="243"/>
    </location>
</feature>
<dbReference type="EMBL" id="VRZA01000001">
    <property type="protein sequence ID" value="TXS96288.1"/>
    <property type="molecule type" value="Genomic_DNA"/>
</dbReference>
<dbReference type="InterPro" id="IPR036034">
    <property type="entry name" value="PDZ_sf"/>
</dbReference>
<keyword evidence="7" id="KW-0653">Protein transport</keyword>
<organism evidence="12 13">
    <name type="scientific">Parahaliea maris</name>
    <dbReference type="NCBI Taxonomy" id="2716870"/>
    <lineage>
        <taxon>Bacteria</taxon>
        <taxon>Pseudomonadati</taxon>
        <taxon>Pseudomonadota</taxon>
        <taxon>Gammaproteobacteria</taxon>
        <taxon>Cellvibrionales</taxon>
        <taxon>Halieaceae</taxon>
        <taxon>Parahaliea</taxon>
    </lineage>
</organism>
<comment type="caution">
    <text evidence="12">The sequence shown here is derived from an EMBL/GenBank/DDBJ whole genome shotgun (WGS) entry which is preliminary data.</text>
</comment>
<proteinExistence type="inferred from homology"/>
<feature type="transmembrane region" description="Helical" evidence="10">
    <location>
        <begin position="85"/>
        <end position="105"/>
    </location>
</feature>
<keyword evidence="3" id="KW-0813">Transport</keyword>
<gene>
    <name evidence="12" type="primary">gspC</name>
    <name evidence="12" type="ORF">FV139_01965</name>
</gene>
<reference evidence="12 13" key="1">
    <citation type="submission" date="2019-08" db="EMBL/GenBank/DDBJ databases">
        <title>Parahaliea maris sp. nov., isolated from the surface seawater.</title>
        <authorList>
            <person name="Liu Y."/>
        </authorList>
    </citation>
    <scope>NUCLEOTIDE SEQUENCE [LARGE SCALE GENOMIC DNA]</scope>
    <source>
        <strain evidence="12 13">HSLHS9</strain>
    </source>
</reference>
<keyword evidence="9 10" id="KW-0472">Membrane</keyword>
<dbReference type="Proteomes" id="UP000321039">
    <property type="component" value="Unassembled WGS sequence"/>
</dbReference>
<evidence type="ECO:0000256" key="9">
    <source>
        <dbReference type="ARBA" id="ARBA00023136"/>
    </source>
</evidence>
<dbReference type="SUPFAM" id="SSF50156">
    <property type="entry name" value="PDZ domain-like"/>
    <property type="match status" value="1"/>
</dbReference>
<protein>
    <submittedName>
        <fullName evidence="12">Type II secretion system protein GspC</fullName>
    </submittedName>
</protein>
<evidence type="ECO:0000256" key="7">
    <source>
        <dbReference type="ARBA" id="ARBA00022927"/>
    </source>
</evidence>
<accession>A0A5C9A636</accession>
<dbReference type="Pfam" id="PF11356">
    <property type="entry name" value="T2SSC"/>
    <property type="match status" value="1"/>
</dbReference>
<dbReference type="NCBIfam" id="TIGR01713">
    <property type="entry name" value="typeII_sec_gspC"/>
    <property type="match status" value="1"/>
</dbReference>
<keyword evidence="8 10" id="KW-1133">Transmembrane helix</keyword>
<keyword evidence="6 10" id="KW-0812">Transmembrane</keyword>
<evidence type="ECO:0000259" key="11">
    <source>
        <dbReference type="Pfam" id="PF11356"/>
    </source>
</evidence>
<evidence type="ECO:0000256" key="4">
    <source>
        <dbReference type="ARBA" id="ARBA00022475"/>
    </source>
</evidence>
<dbReference type="GO" id="GO:0015627">
    <property type="term" value="C:type II protein secretion system complex"/>
    <property type="evidence" value="ECO:0007669"/>
    <property type="project" value="InterPro"/>
</dbReference>
<dbReference type="Gene3D" id="2.30.30.830">
    <property type="match status" value="1"/>
</dbReference>
<name>A0A5C9A636_9GAMM</name>
<dbReference type="GO" id="GO:0005886">
    <property type="term" value="C:plasma membrane"/>
    <property type="evidence" value="ECO:0007669"/>
    <property type="project" value="UniProtKB-SubCell"/>
</dbReference>
<comment type="subcellular location">
    <subcellularLocation>
        <location evidence="1">Cell inner membrane</location>
    </subcellularLocation>
</comment>
<evidence type="ECO:0000256" key="2">
    <source>
        <dbReference type="ARBA" id="ARBA00007986"/>
    </source>
</evidence>
<dbReference type="InterPro" id="IPR024961">
    <property type="entry name" value="T2SS_GspC_N"/>
</dbReference>
<dbReference type="Gene3D" id="2.30.42.10">
    <property type="match status" value="1"/>
</dbReference>
<evidence type="ECO:0000256" key="8">
    <source>
        <dbReference type="ARBA" id="ARBA00022989"/>
    </source>
</evidence>
<evidence type="ECO:0000256" key="10">
    <source>
        <dbReference type="SAM" id="Phobius"/>
    </source>
</evidence>
<keyword evidence="4" id="KW-1003">Cell membrane</keyword>
<sequence>MPPDPGVFCCFHKSVTVLSFNRPPYNRGLESPGVRNRRGNGWECALPAQWLDNKSDVAERAAANLQQFGQTLAQPRNLKRLRTGLLLLALVWAAAALAQLFWALWPSPEADPAPAVVINPVSRSQQATQAVSVDREALVARPLFGEPGEEAVEVELAEATASSASEREGIEEGARETRLDLTLRGVVASTEDGLGHAIIEYRNQQAVYAVDDELPVSGNVRLAKVLPDKVVLDNNGTYELLPLFDDSELDRQLQNLPRTARQPGAAAAESRAITADAEAGELAAGYRDQLYDNPESLASLVRISAVREGGQLQGYRIMPGKDSAQFGQLGFKPGDLVTAVNGIALDNPANTMQLYQAMRTAREAVFDLQREGAPVSITVDLGAAGGER</sequence>
<evidence type="ECO:0000256" key="3">
    <source>
        <dbReference type="ARBA" id="ARBA00022448"/>
    </source>
</evidence>